<evidence type="ECO:0000313" key="1">
    <source>
        <dbReference type="EMBL" id="KAI3690173.1"/>
    </source>
</evidence>
<protein>
    <submittedName>
        <fullName evidence="1">Uncharacterized protein</fullName>
    </submittedName>
</protein>
<dbReference type="EMBL" id="CM042017">
    <property type="protein sequence ID" value="KAI3690173.1"/>
    <property type="molecule type" value="Genomic_DNA"/>
</dbReference>
<organism evidence="1 2">
    <name type="scientific">Cichorium intybus</name>
    <name type="common">Chicory</name>
    <dbReference type="NCBI Taxonomy" id="13427"/>
    <lineage>
        <taxon>Eukaryota</taxon>
        <taxon>Viridiplantae</taxon>
        <taxon>Streptophyta</taxon>
        <taxon>Embryophyta</taxon>
        <taxon>Tracheophyta</taxon>
        <taxon>Spermatophyta</taxon>
        <taxon>Magnoliopsida</taxon>
        <taxon>eudicotyledons</taxon>
        <taxon>Gunneridae</taxon>
        <taxon>Pentapetalae</taxon>
        <taxon>asterids</taxon>
        <taxon>campanulids</taxon>
        <taxon>Asterales</taxon>
        <taxon>Asteraceae</taxon>
        <taxon>Cichorioideae</taxon>
        <taxon>Cichorieae</taxon>
        <taxon>Cichoriinae</taxon>
        <taxon>Cichorium</taxon>
    </lineage>
</organism>
<sequence length="327" mass="36482">MRKRENEDRVRDREIEQSIAGNDGEEDGSDVENLPGVESGNRCFIRLRFSEEKQLNRCYNQTIAMLRSFISSSSRSASSINSSTTVRYQSSVCAKLQQRKDGGHEKLEKKLLEAIVDSSKVETETFGKEVAKVRAELKPWEKELIEHQGKLEVASAENKLLSKKSRKDLGDECEDVVGAKQRKNSATIFVIRNGFLGGVHSVFFLFKAFQKSKVFADLLFDPQQILMLTVVTALTTSSYEIEAGNTSVYDYENIDWDTEDEIEIRNITLSSCAGLATLNIETIVSNGEASSLVGPSNSKLVQHFLGMAFSEQLIAKAIKENGISFLN</sequence>
<name>A0ACB8YXY8_CICIN</name>
<proteinExistence type="predicted"/>
<evidence type="ECO:0000313" key="2">
    <source>
        <dbReference type="Proteomes" id="UP001055811"/>
    </source>
</evidence>
<reference evidence="2" key="1">
    <citation type="journal article" date="2022" name="Mol. Ecol. Resour.">
        <title>The genomes of chicory, endive, great burdock and yacon provide insights into Asteraceae palaeo-polyploidization history and plant inulin production.</title>
        <authorList>
            <person name="Fan W."/>
            <person name="Wang S."/>
            <person name="Wang H."/>
            <person name="Wang A."/>
            <person name="Jiang F."/>
            <person name="Liu H."/>
            <person name="Zhao H."/>
            <person name="Xu D."/>
            <person name="Zhang Y."/>
        </authorList>
    </citation>
    <scope>NUCLEOTIDE SEQUENCE [LARGE SCALE GENOMIC DNA]</scope>
    <source>
        <strain evidence="2">cv. Punajuju</strain>
    </source>
</reference>
<accession>A0ACB8YXY8</accession>
<dbReference type="Proteomes" id="UP001055811">
    <property type="component" value="Linkage Group LG09"/>
</dbReference>
<comment type="caution">
    <text evidence="1">The sequence shown here is derived from an EMBL/GenBank/DDBJ whole genome shotgun (WGS) entry which is preliminary data.</text>
</comment>
<reference evidence="1 2" key="2">
    <citation type="journal article" date="2022" name="Mol. Ecol. Resour.">
        <title>The genomes of chicory, endive, great burdock and yacon provide insights into Asteraceae paleo-polyploidization history and plant inulin production.</title>
        <authorList>
            <person name="Fan W."/>
            <person name="Wang S."/>
            <person name="Wang H."/>
            <person name="Wang A."/>
            <person name="Jiang F."/>
            <person name="Liu H."/>
            <person name="Zhao H."/>
            <person name="Xu D."/>
            <person name="Zhang Y."/>
        </authorList>
    </citation>
    <scope>NUCLEOTIDE SEQUENCE [LARGE SCALE GENOMIC DNA]</scope>
    <source>
        <strain evidence="2">cv. Punajuju</strain>
        <tissue evidence="1">Leaves</tissue>
    </source>
</reference>
<keyword evidence="2" id="KW-1185">Reference proteome</keyword>
<gene>
    <name evidence="1" type="ORF">L2E82_48148</name>
</gene>